<reference evidence="1 2" key="1">
    <citation type="journal article" date="2019" name="G3 (Bethesda)">
        <title>Sequencing of a Wild Apple (Malus baccata) Genome Unravels the Differences Between Cultivated and Wild Apple Species Regarding Disease Resistance and Cold Tolerance.</title>
        <authorList>
            <person name="Chen X."/>
        </authorList>
    </citation>
    <scope>NUCLEOTIDE SEQUENCE [LARGE SCALE GENOMIC DNA]</scope>
    <source>
        <strain evidence="2">cv. Shandingzi</strain>
        <tissue evidence="1">Leaves</tissue>
    </source>
</reference>
<organism evidence="1 2">
    <name type="scientific">Malus baccata</name>
    <name type="common">Siberian crab apple</name>
    <name type="synonym">Pyrus baccata</name>
    <dbReference type="NCBI Taxonomy" id="106549"/>
    <lineage>
        <taxon>Eukaryota</taxon>
        <taxon>Viridiplantae</taxon>
        <taxon>Streptophyta</taxon>
        <taxon>Embryophyta</taxon>
        <taxon>Tracheophyta</taxon>
        <taxon>Spermatophyta</taxon>
        <taxon>Magnoliopsida</taxon>
        <taxon>eudicotyledons</taxon>
        <taxon>Gunneridae</taxon>
        <taxon>Pentapetalae</taxon>
        <taxon>rosids</taxon>
        <taxon>fabids</taxon>
        <taxon>Rosales</taxon>
        <taxon>Rosaceae</taxon>
        <taxon>Amygdaloideae</taxon>
        <taxon>Maleae</taxon>
        <taxon>Malus</taxon>
    </lineage>
</organism>
<sequence>MEMEWDLVYHILPKTIKVQKTAFFIYTKNEELIDSHVFNFHNTNLVPQNPKREKQQEKLKCEG</sequence>
<proteinExistence type="predicted"/>
<dbReference type="EMBL" id="VIEB01001463">
    <property type="protein sequence ID" value="TQD72005.1"/>
    <property type="molecule type" value="Genomic_DNA"/>
</dbReference>
<keyword evidence="2" id="KW-1185">Reference proteome</keyword>
<dbReference type="Proteomes" id="UP000315295">
    <property type="component" value="Unassembled WGS sequence"/>
</dbReference>
<dbReference type="AlphaFoldDB" id="A0A540KCP9"/>
<gene>
    <name evidence="1" type="ORF">C1H46_042461</name>
</gene>
<evidence type="ECO:0000313" key="1">
    <source>
        <dbReference type="EMBL" id="TQD72005.1"/>
    </source>
</evidence>
<accession>A0A540KCP9</accession>
<comment type="caution">
    <text evidence="1">The sequence shown here is derived from an EMBL/GenBank/DDBJ whole genome shotgun (WGS) entry which is preliminary data.</text>
</comment>
<protein>
    <submittedName>
        <fullName evidence="1">Uncharacterized protein</fullName>
    </submittedName>
</protein>
<name>A0A540KCP9_MALBA</name>
<evidence type="ECO:0000313" key="2">
    <source>
        <dbReference type="Proteomes" id="UP000315295"/>
    </source>
</evidence>